<dbReference type="OMA" id="KWKDVDK"/>
<feature type="compositionally biased region" description="Polar residues" evidence="1">
    <location>
        <begin position="43"/>
        <end position="54"/>
    </location>
</feature>
<gene>
    <name evidence="3" type="ORF">H072_5129</name>
</gene>
<dbReference type="EMBL" id="AQGS01000267">
    <property type="protein sequence ID" value="EPS41003.1"/>
    <property type="molecule type" value="Genomic_DNA"/>
</dbReference>
<feature type="domain" description="Ryanodine receptor Ryr" evidence="2">
    <location>
        <begin position="143"/>
        <end position="219"/>
    </location>
</feature>
<comment type="caution">
    <text evidence="3">The sequence shown here is derived from an EMBL/GenBank/DDBJ whole genome shotgun (WGS) entry which is preliminary data.</text>
</comment>
<protein>
    <recommendedName>
        <fullName evidence="2">Ryanodine receptor Ryr domain-containing protein</fullName>
    </recommendedName>
</protein>
<dbReference type="eggNOG" id="ENOG502SN4Z">
    <property type="taxonomic scope" value="Eukaryota"/>
</dbReference>
<keyword evidence="4" id="KW-1185">Reference proteome</keyword>
<evidence type="ECO:0000313" key="4">
    <source>
        <dbReference type="Proteomes" id="UP000015100"/>
    </source>
</evidence>
<organism evidence="3 4">
    <name type="scientific">Dactylellina haptotyla (strain CBS 200.50)</name>
    <name type="common">Nematode-trapping fungus</name>
    <name type="synonym">Monacrosporium haptotylum</name>
    <dbReference type="NCBI Taxonomy" id="1284197"/>
    <lineage>
        <taxon>Eukaryota</taxon>
        <taxon>Fungi</taxon>
        <taxon>Dikarya</taxon>
        <taxon>Ascomycota</taxon>
        <taxon>Pezizomycotina</taxon>
        <taxon>Orbiliomycetes</taxon>
        <taxon>Orbiliales</taxon>
        <taxon>Orbiliaceae</taxon>
        <taxon>Dactylellina</taxon>
    </lineage>
</organism>
<reference evidence="3 4" key="1">
    <citation type="journal article" date="2013" name="PLoS Genet.">
        <title>Genomic mechanisms accounting for the adaptation to parasitism in nematode-trapping fungi.</title>
        <authorList>
            <person name="Meerupati T."/>
            <person name="Andersson K.M."/>
            <person name="Friman E."/>
            <person name="Kumar D."/>
            <person name="Tunlid A."/>
            <person name="Ahren D."/>
        </authorList>
    </citation>
    <scope>NUCLEOTIDE SEQUENCE [LARGE SCALE GENOMIC DNA]</scope>
    <source>
        <strain evidence="3 4">CBS 200.50</strain>
    </source>
</reference>
<feature type="compositionally biased region" description="Basic and acidic residues" evidence="1">
    <location>
        <begin position="59"/>
        <end position="95"/>
    </location>
</feature>
<dbReference type="STRING" id="1284197.S8BNG1"/>
<proteinExistence type="predicted"/>
<evidence type="ECO:0000313" key="3">
    <source>
        <dbReference type="EMBL" id="EPS41003.1"/>
    </source>
</evidence>
<accession>S8BNG1</accession>
<feature type="compositionally biased region" description="Low complexity" evidence="1">
    <location>
        <begin position="24"/>
        <end position="42"/>
    </location>
</feature>
<name>S8BNG1_DACHA</name>
<reference evidence="4" key="2">
    <citation type="submission" date="2013-04" db="EMBL/GenBank/DDBJ databases">
        <title>Genomic mechanisms accounting for the adaptation to parasitism in nematode-trapping fungi.</title>
        <authorList>
            <person name="Ahren D.G."/>
        </authorList>
    </citation>
    <scope>NUCLEOTIDE SEQUENCE [LARGE SCALE GENOMIC DNA]</scope>
    <source>
        <strain evidence="4">CBS 200.50</strain>
    </source>
</reference>
<feature type="region of interest" description="Disordered" evidence="1">
    <location>
        <begin position="1"/>
        <end position="95"/>
    </location>
</feature>
<dbReference type="Gene3D" id="6.20.350.10">
    <property type="match status" value="1"/>
</dbReference>
<dbReference type="OrthoDB" id="5305673at2759"/>
<sequence length="228" mass="25780">MSPSATAPSDLPKVNPGGQLQAESAPPSHSSLPASSANNNSSTYTPNHDINSTPPLDPSIREAVSEELYKRYKQSRRDMAEKDETEKAKLKEKDASLQDGWDQLSDHLKASTRAQADDIPRKLRMIGYYMAKDADAKTNGHILETFSEAELEFLGEVEHDRWAAERMKSGWTSSEQRNSTTQQTPFFVPYSQLEQKWKDVDKDMVKGVPEILKKSGYRIYKREENTKL</sequence>
<evidence type="ECO:0000259" key="2">
    <source>
        <dbReference type="Pfam" id="PF02026"/>
    </source>
</evidence>
<dbReference type="HOGENOM" id="CLU_105928_0_0_1"/>
<dbReference type="Pfam" id="PF02026">
    <property type="entry name" value="RyR"/>
    <property type="match status" value="1"/>
</dbReference>
<evidence type="ECO:0000256" key="1">
    <source>
        <dbReference type="SAM" id="MobiDB-lite"/>
    </source>
</evidence>
<dbReference type="AlphaFoldDB" id="S8BNG1"/>
<dbReference type="Proteomes" id="UP000015100">
    <property type="component" value="Unassembled WGS sequence"/>
</dbReference>
<dbReference type="InterPro" id="IPR003032">
    <property type="entry name" value="Ryanodine_rcpt"/>
</dbReference>